<sequence>MIDKKKESLMIITNYYPPEIGAASNRIFHLAEGLSSDYTVKVVTPLPNYPTGRIFKDYRNKFTSKSIENGIQIHRLWIFASVSKNKISRLLAMLSYSFSLILYFLRQRTPNKVIIQSPPLIVAFISIFLLKSKKRKIILNVSDLWPRAGLELGALKKNWFYSVLRQMERFNYLNSNIILGQSNEILKHVSEINPKAKTHLYRNYPIIELKEIPTIEKSNKSLTIVYAGLLGVAQGILKLCQNLDFTDIELHIYGSGAEEKEILDFMQKHPTLPIFMHGKLDRNQLHNELMNYDLAIVPLIKRIYGSVPSKIFEFSKLGLPLLYFGGGEGEKIIHNYKLGWVADVGNYENLNSIIETIKSNGLEIQQKKDIQVRANKAFSFEGQLLDLKKTI</sequence>
<dbReference type="Proteomes" id="UP000676776">
    <property type="component" value="Unassembled WGS sequence"/>
</dbReference>
<organism evidence="2 3">
    <name type="scientific">Winogradskyella pelagia</name>
    <dbReference type="NCBI Taxonomy" id="2819984"/>
    <lineage>
        <taxon>Bacteria</taxon>
        <taxon>Pseudomonadati</taxon>
        <taxon>Bacteroidota</taxon>
        <taxon>Flavobacteriia</taxon>
        <taxon>Flavobacteriales</taxon>
        <taxon>Flavobacteriaceae</taxon>
        <taxon>Winogradskyella</taxon>
    </lineage>
</organism>
<evidence type="ECO:0000259" key="1">
    <source>
        <dbReference type="Pfam" id="PF00534"/>
    </source>
</evidence>
<dbReference type="InterPro" id="IPR001296">
    <property type="entry name" value="Glyco_trans_1"/>
</dbReference>
<keyword evidence="3" id="KW-1185">Reference proteome</keyword>
<gene>
    <name evidence="2" type="ORF">J4050_00560</name>
</gene>
<name>A0ABS3SXJ8_9FLAO</name>
<accession>A0ABS3SXJ8</accession>
<proteinExistence type="predicted"/>
<reference evidence="2 3" key="1">
    <citation type="submission" date="2021-03" db="EMBL/GenBank/DDBJ databases">
        <title>Winogradskyella sp. nov., isolated from costal sediment.</title>
        <authorList>
            <person name="Gao C."/>
        </authorList>
    </citation>
    <scope>NUCLEOTIDE SEQUENCE [LARGE SCALE GENOMIC DNA]</scope>
    <source>
        <strain evidence="2 3">DF17</strain>
    </source>
</reference>
<dbReference type="Pfam" id="PF00534">
    <property type="entry name" value="Glycos_transf_1"/>
    <property type="match status" value="1"/>
</dbReference>
<dbReference type="EMBL" id="JAGEVF010000001">
    <property type="protein sequence ID" value="MBO3115216.1"/>
    <property type="molecule type" value="Genomic_DNA"/>
</dbReference>
<dbReference type="RefSeq" id="WP_208151992.1">
    <property type="nucleotide sequence ID" value="NZ_JAGEVF010000001.1"/>
</dbReference>
<evidence type="ECO:0000313" key="3">
    <source>
        <dbReference type="Proteomes" id="UP000676776"/>
    </source>
</evidence>
<feature type="domain" description="Glycosyl transferase family 1" evidence="1">
    <location>
        <begin position="220"/>
        <end position="363"/>
    </location>
</feature>
<dbReference type="SUPFAM" id="SSF53756">
    <property type="entry name" value="UDP-Glycosyltransferase/glycogen phosphorylase"/>
    <property type="match status" value="1"/>
</dbReference>
<evidence type="ECO:0000313" key="2">
    <source>
        <dbReference type="EMBL" id="MBO3115216.1"/>
    </source>
</evidence>
<protein>
    <submittedName>
        <fullName evidence="2">Glycosyltransferase family 4 protein</fullName>
    </submittedName>
</protein>
<dbReference type="Gene3D" id="3.40.50.2000">
    <property type="entry name" value="Glycogen Phosphorylase B"/>
    <property type="match status" value="2"/>
</dbReference>
<dbReference type="CDD" id="cd03794">
    <property type="entry name" value="GT4_WbuB-like"/>
    <property type="match status" value="1"/>
</dbReference>
<comment type="caution">
    <text evidence="2">The sequence shown here is derived from an EMBL/GenBank/DDBJ whole genome shotgun (WGS) entry which is preliminary data.</text>
</comment>